<keyword evidence="3 8" id="KW-0813">Transport</keyword>
<feature type="transmembrane region" description="Helical" evidence="8">
    <location>
        <begin position="77"/>
        <end position="93"/>
    </location>
</feature>
<keyword evidence="4 8" id="KW-1003">Cell membrane</keyword>
<dbReference type="InterPro" id="IPR047817">
    <property type="entry name" value="ABC2_TM_bact-type"/>
</dbReference>
<accession>A0A7K0K3J6</accession>
<dbReference type="PANTHER" id="PTHR30413:SF10">
    <property type="entry name" value="CAPSULE POLYSACCHARIDE EXPORT INNER-MEMBRANE PROTEIN CTRC"/>
    <property type="match status" value="1"/>
</dbReference>
<keyword evidence="7 8" id="KW-0472">Membrane</keyword>
<comment type="caution">
    <text evidence="10">The sequence shown here is derived from an EMBL/GenBank/DDBJ whole genome shotgun (WGS) entry which is preliminary data.</text>
</comment>
<feature type="domain" description="ABC transmembrane type-2" evidence="9">
    <location>
        <begin position="41"/>
        <end position="270"/>
    </location>
</feature>
<feature type="transmembrane region" description="Helical" evidence="8">
    <location>
        <begin position="40"/>
        <end position="65"/>
    </location>
</feature>
<keyword evidence="5 8" id="KW-0812">Transmembrane</keyword>
<organism evidence="10 11">
    <name type="scientific">Mobiluncus porci</name>
    <dbReference type="NCBI Taxonomy" id="2652278"/>
    <lineage>
        <taxon>Bacteria</taxon>
        <taxon>Bacillati</taxon>
        <taxon>Actinomycetota</taxon>
        <taxon>Actinomycetes</taxon>
        <taxon>Actinomycetales</taxon>
        <taxon>Actinomycetaceae</taxon>
        <taxon>Mobiluncus</taxon>
    </lineage>
</organism>
<name>A0A7K0K3J6_9ACTO</name>
<dbReference type="InterPro" id="IPR013525">
    <property type="entry name" value="ABC2_TM"/>
</dbReference>
<evidence type="ECO:0000259" key="9">
    <source>
        <dbReference type="PROSITE" id="PS51012"/>
    </source>
</evidence>
<evidence type="ECO:0000256" key="7">
    <source>
        <dbReference type="ARBA" id="ARBA00023136"/>
    </source>
</evidence>
<dbReference type="PROSITE" id="PS51012">
    <property type="entry name" value="ABC_TM2"/>
    <property type="match status" value="1"/>
</dbReference>
<protein>
    <recommendedName>
        <fullName evidence="8">Transport permease protein</fullName>
    </recommendedName>
</protein>
<comment type="subcellular location">
    <subcellularLocation>
        <location evidence="1 8">Cell membrane</location>
        <topology evidence="1 8">Multi-pass membrane protein</topology>
    </subcellularLocation>
</comment>
<evidence type="ECO:0000256" key="6">
    <source>
        <dbReference type="ARBA" id="ARBA00022989"/>
    </source>
</evidence>
<evidence type="ECO:0000256" key="8">
    <source>
        <dbReference type="RuleBase" id="RU361157"/>
    </source>
</evidence>
<evidence type="ECO:0000313" key="11">
    <source>
        <dbReference type="Proteomes" id="UP000442535"/>
    </source>
</evidence>
<keyword evidence="6 8" id="KW-1133">Transmembrane helix</keyword>
<dbReference type="GO" id="GO:0140359">
    <property type="term" value="F:ABC-type transporter activity"/>
    <property type="evidence" value="ECO:0007669"/>
    <property type="project" value="InterPro"/>
</dbReference>
<evidence type="ECO:0000313" key="10">
    <source>
        <dbReference type="EMBL" id="MST50056.1"/>
    </source>
</evidence>
<feature type="transmembrane region" description="Helical" evidence="8">
    <location>
        <begin position="246"/>
        <end position="267"/>
    </location>
</feature>
<evidence type="ECO:0000256" key="1">
    <source>
        <dbReference type="ARBA" id="ARBA00004651"/>
    </source>
</evidence>
<feature type="transmembrane region" description="Helical" evidence="8">
    <location>
        <begin position="185"/>
        <end position="204"/>
    </location>
</feature>
<comment type="similarity">
    <text evidence="2 8">Belongs to the ABC-2 integral membrane protein family.</text>
</comment>
<evidence type="ECO:0000256" key="4">
    <source>
        <dbReference type="ARBA" id="ARBA00022475"/>
    </source>
</evidence>
<sequence>MSLGDSEFHDVREANLLSKRWNLIRAFGTRDLKARYKGSVLGWAWSLLVPLATLGIYTVVFSIIFRGAPPPMGNGQTIFVLWLFAGLTTWTFFSSSVNGGMAALTSSGGMLQKVYFPACAPVMGAGLAVGVQSLIEMGIFAVVMIVLSNVSWTWLLVPVWMVLFVTSCQAFAVLVSVLNIYYRDLAHLIAIALQLLFYATPIIYPLSMVNASWNGISLAFIIKLNPLTEFIELYRNLVYSLHPGTAAQWGVSLGTTVILVALAWWILKRKGRDLGERI</sequence>
<dbReference type="EMBL" id="VUMY01000012">
    <property type="protein sequence ID" value="MST50056.1"/>
    <property type="molecule type" value="Genomic_DNA"/>
</dbReference>
<dbReference type="GO" id="GO:0015920">
    <property type="term" value="P:lipopolysaccharide transport"/>
    <property type="evidence" value="ECO:0007669"/>
    <property type="project" value="TreeGrafter"/>
</dbReference>
<proteinExistence type="inferred from homology"/>
<dbReference type="PANTHER" id="PTHR30413">
    <property type="entry name" value="INNER MEMBRANE TRANSPORT PERMEASE"/>
    <property type="match status" value="1"/>
</dbReference>
<feature type="transmembrane region" description="Helical" evidence="8">
    <location>
        <begin position="153"/>
        <end position="178"/>
    </location>
</feature>
<evidence type="ECO:0000256" key="2">
    <source>
        <dbReference type="ARBA" id="ARBA00007783"/>
    </source>
</evidence>
<gene>
    <name evidence="10" type="ORF">FYJ63_07385</name>
</gene>
<evidence type="ECO:0000256" key="3">
    <source>
        <dbReference type="ARBA" id="ARBA00022448"/>
    </source>
</evidence>
<dbReference type="RefSeq" id="WP_154545310.1">
    <property type="nucleotide sequence ID" value="NZ_VUMY01000012.1"/>
</dbReference>
<reference evidence="10 11" key="1">
    <citation type="submission" date="2019-08" db="EMBL/GenBank/DDBJ databases">
        <title>In-depth cultivation of the pig gut microbiome towards novel bacterial diversity and tailored functional studies.</title>
        <authorList>
            <person name="Wylensek D."/>
            <person name="Hitch T.C.A."/>
            <person name="Clavel T."/>
        </authorList>
    </citation>
    <scope>NUCLEOTIDE SEQUENCE [LARGE SCALE GENOMIC DNA]</scope>
    <source>
        <strain evidence="10 11">RF-GAM-744-WT-7</strain>
    </source>
</reference>
<dbReference type="Proteomes" id="UP000442535">
    <property type="component" value="Unassembled WGS sequence"/>
</dbReference>
<dbReference type="Pfam" id="PF01061">
    <property type="entry name" value="ABC2_membrane"/>
    <property type="match status" value="1"/>
</dbReference>
<feature type="transmembrane region" description="Helical" evidence="8">
    <location>
        <begin position="114"/>
        <end position="147"/>
    </location>
</feature>
<keyword evidence="11" id="KW-1185">Reference proteome</keyword>
<dbReference type="AlphaFoldDB" id="A0A7K0K3J6"/>
<evidence type="ECO:0000256" key="5">
    <source>
        <dbReference type="ARBA" id="ARBA00022692"/>
    </source>
</evidence>
<dbReference type="GO" id="GO:0005886">
    <property type="term" value="C:plasma membrane"/>
    <property type="evidence" value="ECO:0007669"/>
    <property type="project" value="UniProtKB-SubCell"/>
</dbReference>